<reference evidence="8" key="1">
    <citation type="journal article" date="2019" name="Int. J. Syst. Evol. Microbiol.">
        <title>The Global Catalogue of Microorganisms (GCM) 10K type strain sequencing project: providing services to taxonomists for standard genome sequencing and annotation.</title>
        <authorList>
            <consortium name="The Broad Institute Genomics Platform"/>
            <consortium name="The Broad Institute Genome Sequencing Center for Infectious Disease"/>
            <person name="Wu L."/>
            <person name="Ma J."/>
        </authorList>
    </citation>
    <scope>NUCLEOTIDE SEQUENCE [LARGE SCALE GENOMIC DNA]</scope>
    <source>
        <strain evidence="8">CCM 8725</strain>
    </source>
</reference>
<dbReference type="Pfam" id="PF08281">
    <property type="entry name" value="Sigma70_r4_2"/>
    <property type="match status" value="1"/>
</dbReference>
<dbReference type="PANTHER" id="PTHR43133">
    <property type="entry name" value="RNA POLYMERASE ECF-TYPE SIGMA FACTO"/>
    <property type="match status" value="1"/>
</dbReference>
<dbReference type="InterPro" id="IPR013325">
    <property type="entry name" value="RNA_pol_sigma_r2"/>
</dbReference>
<evidence type="ECO:0000313" key="7">
    <source>
        <dbReference type="EMBL" id="MFD2410838.1"/>
    </source>
</evidence>
<evidence type="ECO:0000256" key="3">
    <source>
        <dbReference type="ARBA" id="ARBA00023082"/>
    </source>
</evidence>
<evidence type="ECO:0000313" key="8">
    <source>
        <dbReference type="Proteomes" id="UP001597448"/>
    </source>
</evidence>
<dbReference type="EMBL" id="JBHUKY010000022">
    <property type="protein sequence ID" value="MFD2410838.1"/>
    <property type="molecule type" value="Genomic_DNA"/>
</dbReference>
<comment type="similarity">
    <text evidence="1">Belongs to the sigma-70 factor family. ECF subfamily.</text>
</comment>
<evidence type="ECO:0000259" key="5">
    <source>
        <dbReference type="Pfam" id="PF04542"/>
    </source>
</evidence>
<dbReference type="InterPro" id="IPR013249">
    <property type="entry name" value="RNA_pol_sigma70_r4_t2"/>
</dbReference>
<evidence type="ECO:0000256" key="2">
    <source>
        <dbReference type="ARBA" id="ARBA00023015"/>
    </source>
</evidence>
<evidence type="ECO:0000256" key="4">
    <source>
        <dbReference type="ARBA" id="ARBA00023163"/>
    </source>
</evidence>
<dbReference type="Pfam" id="PF04542">
    <property type="entry name" value="Sigma70_r2"/>
    <property type="match status" value="1"/>
</dbReference>
<dbReference type="Proteomes" id="UP001597448">
    <property type="component" value="Unassembled WGS sequence"/>
</dbReference>
<dbReference type="NCBIfam" id="TIGR02937">
    <property type="entry name" value="sigma70-ECF"/>
    <property type="match status" value="1"/>
</dbReference>
<dbReference type="SUPFAM" id="SSF88659">
    <property type="entry name" value="Sigma3 and sigma4 domains of RNA polymerase sigma factors"/>
    <property type="match status" value="1"/>
</dbReference>
<organism evidence="7 8">
    <name type="scientific">Paenibacillus rhizoplanae</name>
    <dbReference type="NCBI Taxonomy" id="1917181"/>
    <lineage>
        <taxon>Bacteria</taxon>
        <taxon>Bacillati</taxon>
        <taxon>Bacillota</taxon>
        <taxon>Bacilli</taxon>
        <taxon>Bacillales</taxon>
        <taxon>Paenibacillaceae</taxon>
        <taxon>Paenibacillus</taxon>
    </lineage>
</organism>
<accession>A0ABW5F6Z1</accession>
<dbReference type="CDD" id="cd06171">
    <property type="entry name" value="Sigma70_r4"/>
    <property type="match status" value="1"/>
</dbReference>
<dbReference type="InterPro" id="IPR014284">
    <property type="entry name" value="RNA_pol_sigma-70_dom"/>
</dbReference>
<name>A0ABW5F6Z1_9BACL</name>
<dbReference type="InterPro" id="IPR039425">
    <property type="entry name" value="RNA_pol_sigma-70-like"/>
</dbReference>
<feature type="domain" description="RNA polymerase sigma factor 70 region 4 type 2" evidence="6">
    <location>
        <begin position="123"/>
        <end position="174"/>
    </location>
</feature>
<dbReference type="InterPro" id="IPR013324">
    <property type="entry name" value="RNA_pol_sigma_r3/r4-like"/>
</dbReference>
<dbReference type="NCBIfam" id="NF009195">
    <property type="entry name" value="PRK12543.1"/>
    <property type="match status" value="1"/>
</dbReference>
<sequence>MTEEELRDCLQRLEQGDKEAFTLLHNTIRQQVYGTVCLLLNRQADVADVVNEIYIELFRSLSKYDGKRPFGAWLNGMIVRQCSNWKRRSWRRLRLMNRSREHAAESLYPGADAQLLVQEQQGELMQLVSGLPPKLRSVIVLRYYGECSYDEIATALDIPLGTAKSRHHKALRKLRQQADFMEEEEMKGEWTCLPKVN</sequence>
<gene>
    <name evidence="7" type="ORF">ACFSX3_13200</name>
</gene>
<dbReference type="SUPFAM" id="SSF88946">
    <property type="entry name" value="Sigma2 domain of RNA polymerase sigma factors"/>
    <property type="match status" value="1"/>
</dbReference>
<keyword evidence="8" id="KW-1185">Reference proteome</keyword>
<comment type="caution">
    <text evidence="7">The sequence shown here is derived from an EMBL/GenBank/DDBJ whole genome shotgun (WGS) entry which is preliminary data.</text>
</comment>
<evidence type="ECO:0000256" key="1">
    <source>
        <dbReference type="ARBA" id="ARBA00010641"/>
    </source>
</evidence>
<dbReference type="Gene3D" id="1.10.10.10">
    <property type="entry name" value="Winged helix-like DNA-binding domain superfamily/Winged helix DNA-binding domain"/>
    <property type="match status" value="1"/>
</dbReference>
<keyword evidence="4" id="KW-0804">Transcription</keyword>
<dbReference type="RefSeq" id="WP_209992233.1">
    <property type="nucleotide sequence ID" value="NZ_JBHSVQ010000001.1"/>
</dbReference>
<dbReference type="InterPro" id="IPR036388">
    <property type="entry name" value="WH-like_DNA-bd_sf"/>
</dbReference>
<keyword evidence="2" id="KW-0805">Transcription regulation</keyword>
<keyword evidence="3" id="KW-0731">Sigma factor</keyword>
<protein>
    <submittedName>
        <fullName evidence="7">Sigma-70 family RNA polymerase sigma factor</fullName>
    </submittedName>
</protein>
<dbReference type="Gene3D" id="1.10.1740.10">
    <property type="match status" value="1"/>
</dbReference>
<dbReference type="PANTHER" id="PTHR43133:SF60">
    <property type="entry name" value="RNA POLYMERASE SIGMA FACTOR SIGV"/>
    <property type="match status" value="1"/>
</dbReference>
<dbReference type="InterPro" id="IPR007627">
    <property type="entry name" value="RNA_pol_sigma70_r2"/>
</dbReference>
<proteinExistence type="inferred from homology"/>
<evidence type="ECO:0000259" key="6">
    <source>
        <dbReference type="Pfam" id="PF08281"/>
    </source>
</evidence>
<feature type="domain" description="RNA polymerase sigma-70 region 2" evidence="5">
    <location>
        <begin position="28"/>
        <end position="92"/>
    </location>
</feature>